<dbReference type="PROSITE" id="PS51819">
    <property type="entry name" value="VOC"/>
    <property type="match status" value="1"/>
</dbReference>
<feature type="compositionally biased region" description="Low complexity" evidence="1">
    <location>
        <begin position="59"/>
        <end position="76"/>
    </location>
</feature>
<sequence length="140" mass="14929">MTRPKSGAVLFARNLPQMARFYEALLSMQVIERQHGHIVLESDDVQLVVHSMPAGAARSAQAASAASSASDAPSSGPRRRIDVPVKLFFAVDSLAATREAAVALGGALSPASREWEARGFRACDGHDPEGNIVQFRESAE</sequence>
<dbReference type="InterPro" id="IPR041581">
    <property type="entry name" value="Glyoxalase_6"/>
</dbReference>
<dbReference type="AlphaFoldDB" id="A0A1G7DU35"/>
<evidence type="ECO:0000313" key="4">
    <source>
        <dbReference type="Proteomes" id="UP000198781"/>
    </source>
</evidence>
<reference evidence="3 4" key="1">
    <citation type="submission" date="2016-10" db="EMBL/GenBank/DDBJ databases">
        <authorList>
            <person name="de Groot N.N."/>
        </authorList>
    </citation>
    <scope>NUCLEOTIDE SEQUENCE [LARGE SCALE GENOMIC DNA]</scope>
    <source>
        <strain evidence="3 4">DSM 16619</strain>
    </source>
</reference>
<dbReference type="Gene3D" id="3.10.180.10">
    <property type="entry name" value="2,3-Dihydroxybiphenyl 1,2-Dioxygenase, domain 1"/>
    <property type="match status" value="1"/>
</dbReference>
<feature type="domain" description="VOC" evidence="2">
    <location>
        <begin position="3"/>
        <end position="138"/>
    </location>
</feature>
<dbReference type="EMBL" id="FMZC01000020">
    <property type="protein sequence ID" value="SDE54700.1"/>
    <property type="molecule type" value="Genomic_DNA"/>
</dbReference>
<accession>A0A1G7DU35</accession>
<dbReference type="InterPro" id="IPR029068">
    <property type="entry name" value="Glyas_Bleomycin-R_OHBP_Dase"/>
</dbReference>
<dbReference type="OrthoDB" id="4762357at2"/>
<protein>
    <recommendedName>
        <fullName evidence="2">VOC domain-containing protein</fullName>
    </recommendedName>
</protein>
<proteinExistence type="predicted"/>
<keyword evidence="4" id="KW-1185">Reference proteome</keyword>
<dbReference type="Proteomes" id="UP000198781">
    <property type="component" value="Unassembled WGS sequence"/>
</dbReference>
<dbReference type="RefSeq" id="WP_139160480.1">
    <property type="nucleotide sequence ID" value="NZ_FMZC01000020.1"/>
</dbReference>
<dbReference type="InterPro" id="IPR037523">
    <property type="entry name" value="VOC_core"/>
</dbReference>
<dbReference type="Pfam" id="PF18029">
    <property type="entry name" value="Glyoxalase_6"/>
    <property type="match status" value="1"/>
</dbReference>
<evidence type="ECO:0000259" key="2">
    <source>
        <dbReference type="PROSITE" id="PS51819"/>
    </source>
</evidence>
<evidence type="ECO:0000313" key="3">
    <source>
        <dbReference type="EMBL" id="SDE54700.1"/>
    </source>
</evidence>
<evidence type="ECO:0000256" key="1">
    <source>
        <dbReference type="SAM" id="MobiDB-lite"/>
    </source>
</evidence>
<dbReference type="STRING" id="187868.SAMN05192589_12048"/>
<organism evidence="3 4">
    <name type="scientific">Paracidovorax valerianellae</name>
    <dbReference type="NCBI Taxonomy" id="187868"/>
    <lineage>
        <taxon>Bacteria</taxon>
        <taxon>Pseudomonadati</taxon>
        <taxon>Pseudomonadota</taxon>
        <taxon>Betaproteobacteria</taxon>
        <taxon>Burkholderiales</taxon>
        <taxon>Comamonadaceae</taxon>
        <taxon>Paracidovorax</taxon>
    </lineage>
</organism>
<name>A0A1G7DU35_9BURK</name>
<gene>
    <name evidence="3" type="ORF">SAMN05192589_12048</name>
</gene>
<dbReference type="SUPFAM" id="SSF54593">
    <property type="entry name" value="Glyoxalase/Bleomycin resistance protein/Dihydroxybiphenyl dioxygenase"/>
    <property type="match status" value="1"/>
</dbReference>
<feature type="region of interest" description="Disordered" evidence="1">
    <location>
        <begin position="59"/>
        <end position="79"/>
    </location>
</feature>